<dbReference type="AlphaFoldDB" id="A0ABD2N8U1"/>
<evidence type="ECO:0000313" key="1">
    <source>
        <dbReference type="EMBL" id="KAL3275190.1"/>
    </source>
</evidence>
<reference evidence="1 2" key="1">
    <citation type="journal article" date="2021" name="BMC Biol.">
        <title>Horizontally acquired antibacterial genes associated with adaptive radiation of ladybird beetles.</title>
        <authorList>
            <person name="Li H.S."/>
            <person name="Tang X.F."/>
            <person name="Huang Y.H."/>
            <person name="Xu Z.Y."/>
            <person name="Chen M.L."/>
            <person name="Du X.Y."/>
            <person name="Qiu B.Y."/>
            <person name="Chen P.T."/>
            <person name="Zhang W."/>
            <person name="Slipinski A."/>
            <person name="Escalona H.E."/>
            <person name="Waterhouse R.M."/>
            <person name="Zwick A."/>
            <person name="Pang H."/>
        </authorList>
    </citation>
    <scope>NUCLEOTIDE SEQUENCE [LARGE SCALE GENOMIC DNA]</scope>
    <source>
        <strain evidence="1">SYSU2018</strain>
    </source>
</reference>
<dbReference type="EMBL" id="JABFTP020000083">
    <property type="protein sequence ID" value="KAL3275190.1"/>
    <property type="molecule type" value="Genomic_DNA"/>
</dbReference>
<gene>
    <name evidence="1" type="ORF">HHI36_019959</name>
</gene>
<proteinExistence type="predicted"/>
<name>A0ABD2N8U1_9CUCU</name>
<evidence type="ECO:0000313" key="2">
    <source>
        <dbReference type="Proteomes" id="UP001516400"/>
    </source>
</evidence>
<dbReference type="Proteomes" id="UP001516400">
    <property type="component" value="Unassembled WGS sequence"/>
</dbReference>
<protein>
    <recommendedName>
        <fullName evidence="3">Reverse transcriptase domain-containing protein</fullName>
    </recommendedName>
</protein>
<evidence type="ECO:0008006" key="3">
    <source>
        <dbReference type="Google" id="ProtNLM"/>
    </source>
</evidence>
<comment type="caution">
    <text evidence="1">The sequence shown here is derived from an EMBL/GenBank/DDBJ whole genome shotgun (WGS) entry which is preliminary data.</text>
</comment>
<keyword evidence="2" id="KW-1185">Reference proteome</keyword>
<sequence>MVMFAADTSLVLSADSESIEDRVFGTLDKLDLWFTENELLMNSGKTKIVEFNYSVNFKRTVYNQRKGTATLESSESVWFLEVHLDHRLNWKDHLDVLCGHMARYAYVLKVLASTVSRGAAMMADHTYAH</sequence>
<organism evidence="1 2">
    <name type="scientific">Cryptolaemus montrouzieri</name>
    <dbReference type="NCBI Taxonomy" id="559131"/>
    <lineage>
        <taxon>Eukaryota</taxon>
        <taxon>Metazoa</taxon>
        <taxon>Ecdysozoa</taxon>
        <taxon>Arthropoda</taxon>
        <taxon>Hexapoda</taxon>
        <taxon>Insecta</taxon>
        <taxon>Pterygota</taxon>
        <taxon>Neoptera</taxon>
        <taxon>Endopterygota</taxon>
        <taxon>Coleoptera</taxon>
        <taxon>Polyphaga</taxon>
        <taxon>Cucujiformia</taxon>
        <taxon>Coccinelloidea</taxon>
        <taxon>Coccinellidae</taxon>
        <taxon>Scymninae</taxon>
        <taxon>Scymnini</taxon>
        <taxon>Cryptolaemus</taxon>
    </lineage>
</organism>
<accession>A0ABD2N8U1</accession>
<feature type="non-terminal residue" evidence="1">
    <location>
        <position position="129"/>
    </location>
</feature>